<dbReference type="PIRSF" id="PIRSF000137">
    <property type="entry name" value="Alcohol_oxidase"/>
    <property type="match status" value="1"/>
</dbReference>
<feature type="domain" description="Glucose-methanol-choline oxidoreductase N-terminal" evidence="8">
    <location>
        <begin position="263"/>
        <end position="277"/>
    </location>
</feature>
<evidence type="ECO:0000259" key="7">
    <source>
        <dbReference type="PROSITE" id="PS00623"/>
    </source>
</evidence>
<comment type="caution">
    <text evidence="9">The sequence shown here is derived from an EMBL/GenBank/DDBJ whole genome shotgun (WGS) entry which is preliminary data.</text>
</comment>
<evidence type="ECO:0000259" key="8">
    <source>
        <dbReference type="PROSITE" id="PS00624"/>
    </source>
</evidence>
<evidence type="ECO:0000313" key="9">
    <source>
        <dbReference type="EMBL" id="GAA4935704.1"/>
    </source>
</evidence>
<feature type="domain" description="Glucose-methanol-choline oxidoreductase N-terminal" evidence="7">
    <location>
        <begin position="91"/>
        <end position="114"/>
    </location>
</feature>
<dbReference type="AlphaFoldDB" id="A0AAV3TZQ1"/>
<keyword evidence="4 5" id="KW-0274">FAD</keyword>
<dbReference type="Gene3D" id="3.30.560.10">
    <property type="entry name" value="Glucose Oxidase, domain 3"/>
    <property type="match status" value="1"/>
</dbReference>
<name>A0AAV3TZQ1_9ALTE</name>
<evidence type="ECO:0000256" key="6">
    <source>
        <dbReference type="RuleBase" id="RU003968"/>
    </source>
</evidence>
<proteinExistence type="inferred from homology"/>
<sequence length="548" mass="59772">MSTHSHPCANQHYDFIVVGAGSSGCALAGTLAANSKHSVLLIEAGSNNRSALVSMPKGIAKLVNKPAYTWVYQIDQKRTADTEQPEVWIRGKGLGGSSAINGMIWSRGQAADYDAWQQQGCTGWDWQTFNSALKAIEDHQLGPAANRGTGGQVTISPGPFRYPLVDDMLSAAQQQGLNLVDDLNDSHEERVGLYSHNTKRGRRVSAAKAFIDPIKHRKNLTIATHTFVRKVLFEGNKAVGVEVSIEDKTHAIYCNKEIILSAGALETPRLLQLSGIGPQRVLEYAGVNVVAHSPDVGRRMREHLAFAMSFRLNQDRIGNQHCFYGLGLAKHILQQQLFGTGALSFGPFEVGGFAKIGDAQWPNLQLYLSGYVFKLSDDNHPVPLSEIDKQPGLSLYGQLLDLQSESEIKIISPDPNIPAVIEPNWLSHPQDQQRAIQSLKYMRQLAQQPALSQHIDHEMVPGPLVQTDEEILEAFKRLATCGLHATGSCRMGGDEQSVLDPELKVRGVTGLRVADCSAMPGNISGNTNAPAMALGYRAAQIIQDHWAS</sequence>
<reference evidence="10" key="1">
    <citation type="journal article" date="2019" name="Int. J. Syst. Evol. Microbiol.">
        <title>The Global Catalogue of Microorganisms (GCM) 10K type strain sequencing project: providing services to taxonomists for standard genome sequencing and annotation.</title>
        <authorList>
            <consortium name="The Broad Institute Genomics Platform"/>
            <consortium name="The Broad Institute Genome Sequencing Center for Infectious Disease"/>
            <person name="Wu L."/>
            <person name="Ma J."/>
        </authorList>
    </citation>
    <scope>NUCLEOTIDE SEQUENCE [LARGE SCALE GENOMIC DNA]</scope>
    <source>
        <strain evidence="10">JCM 19134</strain>
    </source>
</reference>
<evidence type="ECO:0000256" key="2">
    <source>
        <dbReference type="ARBA" id="ARBA00010790"/>
    </source>
</evidence>
<dbReference type="Pfam" id="PF00732">
    <property type="entry name" value="GMC_oxred_N"/>
    <property type="match status" value="1"/>
</dbReference>
<dbReference type="InterPro" id="IPR000172">
    <property type="entry name" value="GMC_OxRdtase_N"/>
</dbReference>
<dbReference type="PROSITE" id="PS00624">
    <property type="entry name" value="GMC_OXRED_2"/>
    <property type="match status" value="1"/>
</dbReference>
<dbReference type="GO" id="GO:0016614">
    <property type="term" value="F:oxidoreductase activity, acting on CH-OH group of donors"/>
    <property type="evidence" value="ECO:0007669"/>
    <property type="project" value="InterPro"/>
</dbReference>
<evidence type="ECO:0000256" key="3">
    <source>
        <dbReference type="ARBA" id="ARBA00022630"/>
    </source>
</evidence>
<accession>A0AAV3TZQ1</accession>
<dbReference type="Gene3D" id="3.50.50.60">
    <property type="entry name" value="FAD/NAD(P)-binding domain"/>
    <property type="match status" value="1"/>
</dbReference>
<dbReference type="PROSITE" id="PS00623">
    <property type="entry name" value="GMC_OXRED_1"/>
    <property type="match status" value="1"/>
</dbReference>
<evidence type="ECO:0000256" key="5">
    <source>
        <dbReference type="PIRSR" id="PIRSR000137-2"/>
    </source>
</evidence>
<dbReference type="PANTHER" id="PTHR11552:SF147">
    <property type="entry name" value="CHOLINE DEHYDROGENASE, MITOCHONDRIAL"/>
    <property type="match status" value="1"/>
</dbReference>
<dbReference type="EMBL" id="BAABLX010000007">
    <property type="protein sequence ID" value="GAA4935704.1"/>
    <property type="molecule type" value="Genomic_DNA"/>
</dbReference>
<feature type="binding site" evidence="5">
    <location>
        <position position="228"/>
    </location>
    <ligand>
        <name>FAD</name>
        <dbReference type="ChEBI" id="CHEBI:57692"/>
    </ligand>
</feature>
<evidence type="ECO:0000256" key="1">
    <source>
        <dbReference type="ARBA" id="ARBA00001974"/>
    </source>
</evidence>
<dbReference type="PANTHER" id="PTHR11552">
    <property type="entry name" value="GLUCOSE-METHANOL-CHOLINE GMC OXIDOREDUCTASE"/>
    <property type="match status" value="1"/>
</dbReference>
<dbReference type="InterPro" id="IPR012132">
    <property type="entry name" value="GMC_OxRdtase"/>
</dbReference>
<protein>
    <submittedName>
        <fullName evidence="9">GMC family oxidoreductase N-terminal domain-containing protein</fullName>
    </submittedName>
</protein>
<dbReference type="RefSeq" id="WP_345418462.1">
    <property type="nucleotide sequence ID" value="NZ_AP031496.1"/>
</dbReference>
<evidence type="ECO:0000256" key="4">
    <source>
        <dbReference type="ARBA" id="ARBA00022827"/>
    </source>
</evidence>
<dbReference type="SUPFAM" id="SSF54373">
    <property type="entry name" value="FAD-linked reductases, C-terminal domain"/>
    <property type="match status" value="1"/>
</dbReference>
<evidence type="ECO:0000313" key="10">
    <source>
        <dbReference type="Proteomes" id="UP001409585"/>
    </source>
</evidence>
<organism evidence="9 10">
    <name type="scientific">Halioxenophilus aromaticivorans</name>
    <dbReference type="NCBI Taxonomy" id="1306992"/>
    <lineage>
        <taxon>Bacteria</taxon>
        <taxon>Pseudomonadati</taxon>
        <taxon>Pseudomonadota</taxon>
        <taxon>Gammaproteobacteria</taxon>
        <taxon>Alteromonadales</taxon>
        <taxon>Alteromonadaceae</taxon>
        <taxon>Halioxenophilus</taxon>
    </lineage>
</organism>
<keyword evidence="10" id="KW-1185">Reference proteome</keyword>
<dbReference type="InterPro" id="IPR007867">
    <property type="entry name" value="GMC_OxRtase_C"/>
</dbReference>
<comment type="similarity">
    <text evidence="2 6">Belongs to the GMC oxidoreductase family.</text>
</comment>
<dbReference type="Proteomes" id="UP001409585">
    <property type="component" value="Unassembled WGS sequence"/>
</dbReference>
<keyword evidence="3 6" id="KW-0285">Flavoprotein</keyword>
<dbReference type="SUPFAM" id="SSF51905">
    <property type="entry name" value="FAD/NAD(P)-binding domain"/>
    <property type="match status" value="1"/>
</dbReference>
<dbReference type="Pfam" id="PF05199">
    <property type="entry name" value="GMC_oxred_C"/>
    <property type="match status" value="1"/>
</dbReference>
<dbReference type="InterPro" id="IPR036188">
    <property type="entry name" value="FAD/NAD-bd_sf"/>
</dbReference>
<dbReference type="GO" id="GO:0050660">
    <property type="term" value="F:flavin adenine dinucleotide binding"/>
    <property type="evidence" value="ECO:0007669"/>
    <property type="project" value="InterPro"/>
</dbReference>
<gene>
    <name evidence="9" type="ORF">GCM10025791_11590</name>
</gene>
<comment type="cofactor">
    <cofactor evidence="1 5">
        <name>FAD</name>
        <dbReference type="ChEBI" id="CHEBI:57692"/>
    </cofactor>
</comment>